<keyword evidence="5" id="KW-0560">Oxidoreductase</keyword>
<proteinExistence type="inferred from homology"/>
<dbReference type="Proteomes" id="UP000605253">
    <property type="component" value="Unassembled WGS sequence"/>
</dbReference>
<comment type="caution">
    <text evidence="9">The sequence shown here is derived from an EMBL/GenBank/DDBJ whole genome shotgun (WGS) entry which is preliminary data.</text>
</comment>
<feature type="domain" description="Adaptive response protein AidB N-terminal" evidence="8">
    <location>
        <begin position="12"/>
        <end position="166"/>
    </location>
</feature>
<dbReference type="SUPFAM" id="SSF47203">
    <property type="entry name" value="Acyl-CoA dehydrogenase C-terminal domain-like"/>
    <property type="match status" value="1"/>
</dbReference>
<gene>
    <name evidence="9" type="ORF">GCM10011365_02260</name>
</gene>
<dbReference type="Gene3D" id="6.10.250.600">
    <property type="match status" value="1"/>
</dbReference>
<dbReference type="Pfam" id="PF18158">
    <property type="entry name" value="AidB_N"/>
    <property type="match status" value="1"/>
</dbReference>
<dbReference type="RefSeq" id="WP_188363824.1">
    <property type="nucleotide sequence ID" value="NZ_BAABJF010000011.1"/>
</dbReference>
<accession>A0A917CFM8</accession>
<dbReference type="InterPro" id="IPR009100">
    <property type="entry name" value="AcylCoA_DH/oxidase_NM_dom_sf"/>
</dbReference>
<dbReference type="SUPFAM" id="SSF56645">
    <property type="entry name" value="Acyl-CoA dehydrogenase NM domain-like"/>
    <property type="match status" value="1"/>
</dbReference>
<dbReference type="PROSITE" id="PS00073">
    <property type="entry name" value="ACYL_COA_DH_2"/>
    <property type="match status" value="1"/>
</dbReference>
<dbReference type="InterPro" id="IPR006089">
    <property type="entry name" value="Acyl-CoA_DH_CS"/>
</dbReference>
<keyword evidence="3 5" id="KW-0285">Flavoprotein</keyword>
<keyword evidence="10" id="KW-1185">Reference proteome</keyword>
<dbReference type="Gene3D" id="1.20.140.10">
    <property type="entry name" value="Butyryl-CoA Dehydrogenase, subunit A, domain 3"/>
    <property type="match status" value="1"/>
</dbReference>
<evidence type="ECO:0000256" key="1">
    <source>
        <dbReference type="ARBA" id="ARBA00001974"/>
    </source>
</evidence>
<evidence type="ECO:0000256" key="5">
    <source>
        <dbReference type="RuleBase" id="RU362125"/>
    </source>
</evidence>
<sequence length="548" mass="61113">MNKDLTTHQVINQPQPLCNYNSYQSDVALQQICARFNGDWGQDSLVKLGGLLGQAEWIEKGDVANKVTPEFYSHDPYGRRIDEVRYHPAYHELMALACDYDIPSLPWKNSQPGSHVVRMARNYLYNQNEAGSACPLTMTFACVPSINHNKALAKHWLPKILNSQYDGRNLPLADKNAATVGMAMTEKQGGTDVRANTSQAKHVGSDELGERYLLTGHKWFCSAPMSDAFLTLAQTEAGLSCFLMPRWRYDGEKNNTHIQRLKDKMGNRSNASAEIEFAGAEAHLIGEPGKGVRTIIEMVAMTRYDCMIGSSALMRQATVQVLHHITQREVFGELLIDQPLMQNVVADLCLESEAALALTARVAHALDHQDQQHERDLVRLLTAVGKYWICKRASMHIGEAQECLGGIGYVEELPLARLYREAPVNSIWEGSGNVQCLDVIRAIHKQPDCYQSYLKELDKSRGGHTLFDRAVDELQALTGNDFTQVSARFYVEKMAKAMQAAQLIQMGNNLVSDTYCQARLASGSGLCFGQLPEQIDFKAILSRSFDPV</sequence>
<evidence type="ECO:0000256" key="4">
    <source>
        <dbReference type="ARBA" id="ARBA00022827"/>
    </source>
</evidence>
<dbReference type="Gene3D" id="2.40.110.20">
    <property type="match status" value="1"/>
</dbReference>
<dbReference type="AlphaFoldDB" id="A0A917CFM8"/>
<reference evidence="9" key="2">
    <citation type="submission" date="2020-09" db="EMBL/GenBank/DDBJ databases">
        <authorList>
            <person name="Sun Q."/>
            <person name="Zhou Y."/>
        </authorList>
    </citation>
    <scope>NUCLEOTIDE SEQUENCE</scope>
    <source>
        <strain evidence="9">CGMCC 1.12181</strain>
    </source>
</reference>
<evidence type="ECO:0000313" key="9">
    <source>
        <dbReference type="EMBL" id="GGF84810.1"/>
    </source>
</evidence>
<evidence type="ECO:0000256" key="3">
    <source>
        <dbReference type="ARBA" id="ARBA00022630"/>
    </source>
</evidence>
<organism evidence="9 10">
    <name type="scientific">Marinicella pacifica</name>
    <dbReference type="NCBI Taxonomy" id="1171543"/>
    <lineage>
        <taxon>Bacteria</taxon>
        <taxon>Pseudomonadati</taxon>
        <taxon>Pseudomonadota</taxon>
        <taxon>Gammaproteobacteria</taxon>
        <taxon>Lysobacterales</taxon>
        <taxon>Marinicellaceae</taxon>
        <taxon>Marinicella</taxon>
    </lineage>
</organism>
<dbReference type="InterPro" id="IPR006091">
    <property type="entry name" value="Acyl-CoA_Oxase/DH_mid-dom"/>
</dbReference>
<dbReference type="Pfam" id="PF02770">
    <property type="entry name" value="Acyl-CoA_dh_M"/>
    <property type="match status" value="1"/>
</dbReference>
<evidence type="ECO:0000259" key="6">
    <source>
        <dbReference type="Pfam" id="PF00441"/>
    </source>
</evidence>
<dbReference type="PANTHER" id="PTHR42707:SF3">
    <property type="entry name" value="ACYL-COA DEHYDROGENASE AIDB-RELATED"/>
    <property type="match status" value="1"/>
</dbReference>
<dbReference type="InterPro" id="IPR052904">
    <property type="entry name" value="Acyl-CoA_dehydrogenase-like"/>
</dbReference>
<feature type="domain" description="Acyl-CoA dehydrogenase/oxidase C-terminal" evidence="6">
    <location>
        <begin position="289"/>
        <end position="443"/>
    </location>
</feature>
<evidence type="ECO:0000259" key="7">
    <source>
        <dbReference type="Pfam" id="PF02770"/>
    </source>
</evidence>
<dbReference type="EMBL" id="BMEO01000001">
    <property type="protein sequence ID" value="GGF84810.1"/>
    <property type="molecule type" value="Genomic_DNA"/>
</dbReference>
<dbReference type="InterPro" id="IPR009075">
    <property type="entry name" value="AcylCo_DH/oxidase_C"/>
</dbReference>
<name>A0A917CFM8_9GAMM</name>
<dbReference type="GO" id="GO:0003995">
    <property type="term" value="F:acyl-CoA dehydrogenase activity"/>
    <property type="evidence" value="ECO:0007669"/>
    <property type="project" value="InterPro"/>
</dbReference>
<protein>
    <submittedName>
        <fullName evidence="9">Acyl-CoA dehydrogenase</fullName>
    </submittedName>
</protein>
<evidence type="ECO:0000259" key="8">
    <source>
        <dbReference type="Pfam" id="PF18158"/>
    </source>
</evidence>
<dbReference type="InterPro" id="IPR041504">
    <property type="entry name" value="AidB_N"/>
</dbReference>
<dbReference type="PANTHER" id="PTHR42707">
    <property type="entry name" value="ACYL-COA DEHYDROGENASE"/>
    <property type="match status" value="1"/>
</dbReference>
<comment type="cofactor">
    <cofactor evidence="1 5">
        <name>FAD</name>
        <dbReference type="ChEBI" id="CHEBI:57692"/>
    </cofactor>
</comment>
<reference evidence="9" key="1">
    <citation type="journal article" date="2014" name="Int. J. Syst. Evol. Microbiol.">
        <title>Complete genome sequence of Corynebacterium casei LMG S-19264T (=DSM 44701T), isolated from a smear-ripened cheese.</title>
        <authorList>
            <consortium name="US DOE Joint Genome Institute (JGI-PGF)"/>
            <person name="Walter F."/>
            <person name="Albersmeier A."/>
            <person name="Kalinowski J."/>
            <person name="Ruckert C."/>
        </authorList>
    </citation>
    <scope>NUCLEOTIDE SEQUENCE</scope>
    <source>
        <strain evidence="9">CGMCC 1.12181</strain>
    </source>
</reference>
<dbReference type="Pfam" id="PF00441">
    <property type="entry name" value="Acyl-CoA_dh_1"/>
    <property type="match status" value="1"/>
</dbReference>
<dbReference type="InterPro" id="IPR036250">
    <property type="entry name" value="AcylCo_DH-like_C"/>
</dbReference>
<feature type="domain" description="Acyl-CoA oxidase/dehydrogenase middle" evidence="7">
    <location>
        <begin position="181"/>
        <end position="278"/>
    </location>
</feature>
<comment type="similarity">
    <text evidence="2 5">Belongs to the acyl-CoA dehydrogenase family.</text>
</comment>
<evidence type="ECO:0000256" key="2">
    <source>
        <dbReference type="ARBA" id="ARBA00009347"/>
    </source>
</evidence>
<keyword evidence="4 5" id="KW-0274">FAD</keyword>
<evidence type="ECO:0000313" key="10">
    <source>
        <dbReference type="Proteomes" id="UP000605253"/>
    </source>
</evidence>